<reference evidence="2" key="1">
    <citation type="submission" date="2021-01" db="EMBL/GenBank/DDBJ databases">
        <authorList>
            <person name="Corre E."/>
            <person name="Pelletier E."/>
            <person name="Niang G."/>
            <person name="Scheremetjew M."/>
            <person name="Finn R."/>
            <person name="Kale V."/>
            <person name="Holt S."/>
            <person name="Cochrane G."/>
            <person name="Meng A."/>
            <person name="Brown T."/>
            <person name="Cohen L."/>
        </authorList>
    </citation>
    <scope>NUCLEOTIDE SEQUENCE</scope>
    <source>
        <strain evidence="2">S3</strain>
    </source>
</reference>
<organism evidence="2">
    <name type="scientific">Strombidium inclinatum</name>
    <dbReference type="NCBI Taxonomy" id="197538"/>
    <lineage>
        <taxon>Eukaryota</taxon>
        <taxon>Sar</taxon>
        <taxon>Alveolata</taxon>
        <taxon>Ciliophora</taxon>
        <taxon>Intramacronucleata</taxon>
        <taxon>Spirotrichea</taxon>
        <taxon>Oligotrichia</taxon>
        <taxon>Strombidiidae</taxon>
        <taxon>Strombidium</taxon>
    </lineage>
</organism>
<dbReference type="EMBL" id="HBIH01000109">
    <property type="protein sequence ID" value="CAE0319483.1"/>
    <property type="molecule type" value="Transcribed_RNA"/>
</dbReference>
<sequence>MQMFQTWSTLVVKWATEELDRGESDSVLEDPNNWNDKDDPYHGMTTTVFLQLTMDLLYKCNYFATVEGLLINKMLVDTIFLAAFLPKAIRAVLFFIVTMPMGFFTLIDDVDAGVLLFQRLKVHEDIFDMGLITGKVTRFGFQIYLWFYMLWDHFLRDFDSNIGDWFDDWNFFS</sequence>
<keyword evidence="1" id="KW-0472">Membrane</keyword>
<keyword evidence="1" id="KW-1133">Transmembrane helix</keyword>
<proteinExistence type="predicted"/>
<evidence type="ECO:0000256" key="1">
    <source>
        <dbReference type="SAM" id="Phobius"/>
    </source>
</evidence>
<name>A0A7S3MSC1_9SPIT</name>
<feature type="transmembrane region" description="Helical" evidence="1">
    <location>
        <begin position="88"/>
        <end position="107"/>
    </location>
</feature>
<protein>
    <submittedName>
        <fullName evidence="2">Uncharacterized protein</fullName>
    </submittedName>
</protein>
<evidence type="ECO:0000313" key="2">
    <source>
        <dbReference type="EMBL" id="CAE0319483.1"/>
    </source>
</evidence>
<dbReference type="AlphaFoldDB" id="A0A7S3MSC1"/>
<accession>A0A7S3MSC1</accession>
<keyword evidence="1" id="KW-0812">Transmembrane</keyword>
<gene>
    <name evidence="2" type="ORF">SINC0208_LOCUS60</name>
</gene>